<gene>
    <name evidence="2" type="ORF">TIFTF001_032869</name>
</gene>
<sequence>MESLDTEPCFVDDLLNFSSDIDEEEDDKPKRALASSLKPNGPAGPAGDSVRPFHVSSCVVFCSGCLSFLSFSPSLFPERKRERETEFLVGGDSAESSLCSTRVDSVGFREYSARVDSGEFSEVGHTIFIEDWWVVY</sequence>
<proteinExistence type="predicted"/>
<name>A0AA88E487_FICCA</name>
<accession>A0AA88E487</accession>
<organism evidence="2 3">
    <name type="scientific">Ficus carica</name>
    <name type="common">Common fig</name>
    <dbReference type="NCBI Taxonomy" id="3494"/>
    <lineage>
        <taxon>Eukaryota</taxon>
        <taxon>Viridiplantae</taxon>
        <taxon>Streptophyta</taxon>
        <taxon>Embryophyta</taxon>
        <taxon>Tracheophyta</taxon>
        <taxon>Spermatophyta</taxon>
        <taxon>Magnoliopsida</taxon>
        <taxon>eudicotyledons</taxon>
        <taxon>Gunneridae</taxon>
        <taxon>Pentapetalae</taxon>
        <taxon>rosids</taxon>
        <taxon>fabids</taxon>
        <taxon>Rosales</taxon>
        <taxon>Moraceae</taxon>
        <taxon>Ficeae</taxon>
        <taxon>Ficus</taxon>
    </lineage>
</organism>
<protein>
    <submittedName>
        <fullName evidence="2">Uncharacterized protein</fullName>
    </submittedName>
</protein>
<comment type="caution">
    <text evidence="2">The sequence shown here is derived from an EMBL/GenBank/DDBJ whole genome shotgun (WGS) entry which is preliminary data.</text>
</comment>
<evidence type="ECO:0000313" key="3">
    <source>
        <dbReference type="Proteomes" id="UP001187192"/>
    </source>
</evidence>
<dbReference type="Proteomes" id="UP001187192">
    <property type="component" value="Unassembled WGS sequence"/>
</dbReference>
<keyword evidence="3" id="KW-1185">Reference proteome</keyword>
<evidence type="ECO:0000256" key="1">
    <source>
        <dbReference type="SAM" id="MobiDB-lite"/>
    </source>
</evidence>
<feature type="region of interest" description="Disordered" evidence="1">
    <location>
        <begin position="20"/>
        <end position="47"/>
    </location>
</feature>
<dbReference type="EMBL" id="BTGU01000159">
    <property type="protein sequence ID" value="GMN63794.1"/>
    <property type="molecule type" value="Genomic_DNA"/>
</dbReference>
<dbReference type="AlphaFoldDB" id="A0AA88E487"/>
<reference evidence="2" key="1">
    <citation type="submission" date="2023-07" db="EMBL/GenBank/DDBJ databases">
        <title>draft genome sequence of fig (Ficus carica).</title>
        <authorList>
            <person name="Takahashi T."/>
            <person name="Nishimura K."/>
        </authorList>
    </citation>
    <scope>NUCLEOTIDE SEQUENCE</scope>
</reference>
<evidence type="ECO:0000313" key="2">
    <source>
        <dbReference type="EMBL" id="GMN63794.1"/>
    </source>
</evidence>